<keyword evidence="6 15" id="KW-0812">Transmembrane</keyword>
<evidence type="ECO:0000256" key="4">
    <source>
        <dbReference type="ARBA" id="ARBA00022452"/>
    </source>
</evidence>
<evidence type="ECO:0000256" key="2">
    <source>
        <dbReference type="ARBA" id="ARBA00009450"/>
    </source>
</evidence>
<keyword evidence="15" id="KW-1133">Transmembrane helix</keyword>
<dbReference type="GO" id="GO:0046930">
    <property type="term" value="C:pore complex"/>
    <property type="evidence" value="ECO:0007669"/>
    <property type="project" value="UniProtKB-KW"/>
</dbReference>
<reference evidence="18" key="2">
    <citation type="submission" date="2013-11" db="EMBL/GenBank/DDBJ databases">
        <title>Draft genome sequence of Bacteroides uniformis (ATCC 8492).</title>
        <authorList>
            <person name="Sudarsanam P."/>
            <person name="Ley R."/>
            <person name="Guruge J."/>
            <person name="Turnbaugh P.J."/>
            <person name="Mahowald M."/>
            <person name="Liep D."/>
            <person name="Gordon J."/>
        </authorList>
    </citation>
    <scope>NUCLEOTIDE SEQUENCE</scope>
    <source>
        <strain evidence="18">ATCC 8492</strain>
    </source>
</reference>
<dbReference type="GO" id="GO:0006811">
    <property type="term" value="P:monoatomic ion transport"/>
    <property type="evidence" value="ECO:0007669"/>
    <property type="project" value="UniProtKB-KW"/>
</dbReference>
<evidence type="ECO:0000313" key="18">
    <source>
        <dbReference type="EMBL" id="EDO54129.1"/>
    </source>
</evidence>
<evidence type="ECO:0000313" key="19">
    <source>
        <dbReference type="Proteomes" id="UP000004110"/>
    </source>
</evidence>
<keyword evidence="4" id="KW-1134">Transmembrane beta strand</keyword>
<evidence type="ECO:0000256" key="15">
    <source>
        <dbReference type="SAM" id="Phobius"/>
    </source>
</evidence>
<evidence type="ECO:0000256" key="12">
    <source>
        <dbReference type="ARBA" id="ARBA00023139"/>
    </source>
</evidence>
<accession>A0ABC9NBR4</accession>
<dbReference type="PROSITE" id="PS51257">
    <property type="entry name" value="PROKAR_LIPOPROTEIN"/>
    <property type="match status" value="1"/>
</dbReference>
<dbReference type="AlphaFoldDB" id="A0ABC9NBR4"/>
<keyword evidence="7" id="KW-0732">Signal</keyword>
<keyword evidence="3" id="KW-0813">Transport</keyword>
<dbReference type="Gene3D" id="3.30.1950.10">
    <property type="entry name" value="wza like domain"/>
    <property type="match status" value="1"/>
</dbReference>
<keyword evidence="10" id="KW-0626">Porin</keyword>
<proteinExistence type="inferred from homology"/>
<keyword evidence="13" id="KW-0998">Cell outer membrane</keyword>
<keyword evidence="14" id="KW-0449">Lipoprotein</keyword>
<feature type="domain" description="Polysaccharide export protein N-terminal" evidence="16">
    <location>
        <begin position="68"/>
        <end position="167"/>
    </location>
</feature>
<comment type="similarity">
    <text evidence="2">Belongs to the BexD/CtrA/VexA family.</text>
</comment>
<keyword evidence="8" id="KW-0625">Polysaccharide transport</keyword>
<feature type="transmembrane region" description="Helical" evidence="15">
    <location>
        <begin position="269"/>
        <end position="288"/>
    </location>
</feature>
<evidence type="ECO:0000256" key="3">
    <source>
        <dbReference type="ARBA" id="ARBA00022448"/>
    </source>
</evidence>
<evidence type="ECO:0000259" key="17">
    <source>
        <dbReference type="Pfam" id="PF22461"/>
    </source>
</evidence>
<gene>
    <name evidence="18" type="ORF">BACUNI_02133</name>
</gene>
<keyword evidence="19" id="KW-1185">Reference proteome</keyword>
<dbReference type="InterPro" id="IPR054765">
    <property type="entry name" value="SLBB_dom"/>
</dbReference>
<dbReference type="PANTHER" id="PTHR33619">
    <property type="entry name" value="POLYSACCHARIDE EXPORT PROTEIN GFCE-RELATED"/>
    <property type="match status" value="1"/>
</dbReference>
<dbReference type="GO" id="GO:0009279">
    <property type="term" value="C:cell outer membrane"/>
    <property type="evidence" value="ECO:0007669"/>
    <property type="project" value="UniProtKB-SubCell"/>
</dbReference>
<dbReference type="InterPro" id="IPR049712">
    <property type="entry name" value="Poly_export"/>
</dbReference>
<evidence type="ECO:0000256" key="11">
    <source>
        <dbReference type="ARBA" id="ARBA00023136"/>
    </source>
</evidence>
<evidence type="ECO:0000256" key="14">
    <source>
        <dbReference type="ARBA" id="ARBA00023288"/>
    </source>
</evidence>
<organism evidence="18 19">
    <name type="scientific">Bacteroides uniformis (strain ATCC 8492 / DSM 6597 / CCUG 4942 / CIP 103695 / JCM 5828 / KCTC 5204 / NCTC 13054 / VPI 0061)</name>
    <dbReference type="NCBI Taxonomy" id="411479"/>
    <lineage>
        <taxon>Bacteria</taxon>
        <taxon>Pseudomonadati</taxon>
        <taxon>Bacteroidota</taxon>
        <taxon>Bacteroidia</taxon>
        <taxon>Bacteroidales</taxon>
        <taxon>Bacteroidaceae</taxon>
        <taxon>Bacteroides</taxon>
    </lineage>
</organism>
<reference evidence="18" key="1">
    <citation type="submission" date="2007-06" db="EMBL/GenBank/DDBJ databases">
        <authorList>
            <person name="Fulton L."/>
            <person name="Clifton S."/>
            <person name="Fulton B."/>
            <person name="Xu J."/>
            <person name="Minx P."/>
            <person name="Pepin K.H."/>
            <person name="Johnson M."/>
            <person name="Thiruvilangam P."/>
            <person name="Bhonagiri V."/>
            <person name="Nash W.E."/>
            <person name="Mardis E.R."/>
            <person name="Wilson R.K."/>
        </authorList>
    </citation>
    <scope>NUCLEOTIDE SEQUENCE [LARGE SCALE GENOMIC DNA]</scope>
    <source>
        <strain evidence="18">ATCC 8492</strain>
    </source>
</reference>
<evidence type="ECO:0000256" key="7">
    <source>
        <dbReference type="ARBA" id="ARBA00022729"/>
    </source>
</evidence>
<dbReference type="Gene3D" id="3.10.560.10">
    <property type="entry name" value="Outer membrane lipoprotein wza domain like"/>
    <property type="match status" value="2"/>
</dbReference>
<comment type="subcellular location">
    <subcellularLocation>
        <location evidence="1">Cell outer membrane</location>
        <topology evidence="1">Multi-pass membrane protein</topology>
    </subcellularLocation>
</comment>
<evidence type="ECO:0000256" key="13">
    <source>
        <dbReference type="ARBA" id="ARBA00023237"/>
    </source>
</evidence>
<keyword evidence="12" id="KW-0564">Palmitate</keyword>
<dbReference type="GO" id="GO:0015288">
    <property type="term" value="F:porin activity"/>
    <property type="evidence" value="ECO:0007669"/>
    <property type="project" value="UniProtKB-KW"/>
</dbReference>
<evidence type="ECO:0000256" key="1">
    <source>
        <dbReference type="ARBA" id="ARBA00004571"/>
    </source>
</evidence>
<feature type="domain" description="SLBB" evidence="17">
    <location>
        <begin position="171"/>
        <end position="251"/>
    </location>
</feature>
<dbReference type="GO" id="GO:0015774">
    <property type="term" value="P:polysaccharide transport"/>
    <property type="evidence" value="ECO:0007669"/>
    <property type="project" value="UniProtKB-KW"/>
</dbReference>
<protein>
    <submittedName>
        <fullName evidence="18">Polysaccharide biosynthesis/export protein</fullName>
    </submittedName>
</protein>
<evidence type="ECO:0000256" key="8">
    <source>
        <dbReference type="ARBA" id="ARBA00023047"/>
    </source>
</evidence>
<keyword evidence="11 15" id="KW-0472">Membrane</keyword>
<evidence type="ECO:0000256" key="10">
    <source>
        <dbReference type="ARBA" id="ARBA00023114"/>
    </source>
</evidence>
<dbReference type="Proteomes" id="UP000004110">
    <property type="component" value="Unassembled WGS sequence"/>
</dbReference>
<dbReference type="Pfam" id="PF22461">
    <property type="entry name" value="SLBB_2"/>
    <property type="match status" value="1"/>
</dbReference>
<keyword evidence="9" id="KW-0406">Ion transport</keyword>
<evidence type="ECO:0000256" key="5">
    <source>
        <dbReference type="ARBA" id="ARBA00022597"/>
    </source>
</evidence>
<evidence type="ECO:0000259" key="16">
    <source>
        <dbReference type="Pfam" id="PF02563"/>
    </source>
</evidence>
<comment type="caution">
    <text evidence="18">The sequence shown here is derived from an EMBL/GenBank/DDBJ whole genome shotgun (WGS) entry which is preliminary data.</text>
</comment>
<dbReference type="InterPro" id="IPR003715">
    <property type="entry name" value="Poly_export_N"/>
</dbReference>
<evidence type="ECO:0000256" key="6">
    <source>
        <dbReference type="ARBA" id="ARBA00022692"/>
    </source>
</evidence>
<keyword evidence="5" id="KW-0762">Sugar transport</keyword>
<dbReference type="EMBL" id="AAYH02000043">
    <property type="protein sequence ID" value="EDO54129.1"/>
    <property type="molecule type" value="Genomic_DNA"/>
</dbReference>
<evidence type="ECO:0000256" key="9">
    <source>
        <dbReference type="ARBA" id="ARBA00023065"/>
    </source>
</evidence>
<dbReference type="Pfam" id="PF02563">
    <property type="entry name" value="Poly_export"/>
    <property type="match status" value="1"/>
</dbReference>
<dbReference type="PANTHER" id="PTHR33619:SF3">
    <property type="entry name" value="POLYSACCHARIDE EXPORT PROTEIN GFCE-RELATED"/>
    <property type="match status" value="1"/>
</dbReference>
<name>A0ABC9NBR4_BACUC</name>
<sequence length="289" mass="32271">MRIKIENQKLKGAVMKNKKSIAILMAAITLASCQSYKKVPYLQSYESLTDKSYKEIVINEVNQQDTLYDARIQPKDLLNITINTTDPQAAAPFNLTMQTYNNIAQSNASTTSQPALQQYLVDNAGEIDFPVIGRLQVGGLTKNAAENLIREQLRPYLKEIPIVTVRMSNYKISVLGEVNSPGTFTINNEKVNIFEALAMAGDMTIYGIRNNVKLIREDCNGQRNVISLNLNEQNILHSPYYYMQQNDILYIAPNKTKAKSASVSNSTTIWVSVITSLVSLASLIVNIVR</sequence>